<gene>
    <name evidence="1" type="ORF">L195_g058946</name>
</gene>
<evidence type="ECO:0000313" key="1">
    <source>
        <dbReference type="EMBL" id="PNX57946.1"/>
    </source>
</evidence>
<name>A0A2K3JVC0_TRIPR</name>
<comment type="caution">
    <text evidence="1">The sequence shown here is derived from an EMBL/GenBank/DDBJ whole genome shotgun (WGS) entry which is preliminary data.</text>
</comment>
<evidence type="ECO:0000313" key="2">
    <source>
        <dbReference type="Proteomes" id="UP000236291"/>
    </source>
</evidence>
<accession>A0A2K3JVC0</accession>
<dbReference type="AlphaFoldDB" id="A0A2K3JVC0"/>
<protein>
    <submittedName>
        <fullName evidence="1">Uncharacterized protein</fullName>
    </submittedName>
</protein>
<sequence length="116" mass="13486">MRDLFPSLYNKTLQPDNVVSWKLEWAAELNEIETESVRDLHLILQEVQPRLDVCDRRRWKLNNVGSFSVKSAYKELLNRYGAMDLELDPNVAATRSGVMQSSTETFTDIEYDTDML</sequence>
<feature type="non-terminal residue" evidence="1">
    <location>
        <position position="116"/>
    </location>
</feature>
<dbReference type="Proteomes" id="UP000236291">
    <property type="component" value="Unassembled WGS sequence"/>
</dbReference>
<reference evidence="1 2" key="2">
    <citation type="journal article" date="2017" name="Front. Plant Sci.">
        <title>Gene Classification and Mining of Molecular Markers Useful in Red Clover (Trifolium pratense) Breeding.</title>
        <authorList>
            <person name="Istvanek J."/>
            <person name="Dluhosova J."/>
            <person name="Dluhos P."/>
            <person name="Patkova L."/>
            <person name="Nedelnik J."/>
            <person name="Repkova J."/>
        </authorList>
    </citation>
    <scope>NUCLEOTIDE SEQUENCE [LARGE SCALE GENOMIC DNA]</scope>
    <source>
        <strain evidence="2">cv. Tatra</strain>
        <tissue evidence="1">Young leaves</tissue>
    </source>
</reference>
<organism evidence="1 2">
    <name type="scientific">Trifolium pratense</name>
    <name type="common">Red clover</name>
    <dbReference type="NCBI Taxonomy" id="57577"/>
    <lineage>
        <taxon>Eukaryota</taxon>
        <taxon>Viridiplantae</taxon>
        <taxon>Streptophyta</taxon>
        <taxon>Embryophyta</taxon>
        <taxon>Tracheophyta</taxon>
        <taxon>Spermatophyta</taxon>
        <taxon>Magnoliopsida</taxon>
        <taxon>eudicotyledons</taxon>
        <taxon>Gunneridae</taxon>
        <taxon>Pentapetalae</taxon>
        <taxon>rosids</taxon>
        <taxon>fabids</taxon>
        <taxon>Fabales</taxon>
        <taxon>Fabaceae</taxon>
        <taxon>Papilionoideae</taxon>
        <taxon>50 kb inversion clade</taxon>
        <taxon>NPAAA clade</taxon>
        <taxon>Hologalegina</taxon>
        <taxon>IRL clade</taxon>
        <taxon>Trifolieae</taxon>
        <taxon>Trifolium</taxon>
    </lineage>
</organism>
<dbReference type="EMBL" id="ASHM01125628">
    <property type="protein sequence ID" value="PNX57946.1"/>
    <property type="molecule type" value="Genomic_DNA"/>
</dbReference>
<proteinExistence type="predicted"/>
<reference evidence="1 2" key="1">
    <citation type="journal article" date="2014" name="Am. J. Bot.">
        <title>Genome assembly and annotation for red clover (Trifolium pratense; Fabaceae).</title>
        <authorList>
            <person name="Istvanek J."/>
            <person name="Jaros M."/>
            <person name="Krenek A."/>
            <person name="Repkova J."/>
        </authorList>
    </citation>
    <scope>NUCLEOTIDE SEQUENCE [LARGE SCALE GENOMIC DNA]</scope>
    <source>
        <strain evidence="2">cv. Tatra</strain>
        <tissue evidence="1">Young leaves</tissue>
    </source>
</reference>